<organism evidence="2 3">
    <name type="scientific">Hymenobacter volaticus</name>
    <dbReference type="NCBI Taxonomy" id="2932254"/>
    <lineage>
        <taxon>Bacteria</taxon>
        <taxon>Pseudomonadati</taxon>
        <taxon>Bacteroidota</taxon>
        <taxon>Cytophagia</taxon>
        <taxon>Cytophagales</taxon>
        <taxon>Hymenobacteraceae</taxon>
        <taxon>Hymenobacter</taxon>
    </lineage>
</organism>
<dbReference type="RefSeq" id="WP_245126283.1">
    <property type="nucleotide sequence ID" value="NZ_CP095063.1"/>
</dbReference>
<name>A0ABY4GD27_9BACT</name>
<protein>
    <submittedName>
        <fullName evidence="2">Uncharacterized protein</fullName>
    </submittedName>
</protein>
<reference evidence="2" key="1">
    <citation type="submission" date="2022-04" db="EMBL/GenBank/DDBJ databases">
        <title>Hymenobacter sp. isolated from the air.</title>
        <authorList>
            <person name="Won M."/>
            <person name="Lee C.-M."/>
            <person name="Woen H.-Y."/>
            <person name="Kwon S.-W."/>
        </authorList>
    </citation>
    <scope>NUCLEOTIDE SEQUENCE</scope>
    <source>
        <strain evidence="2">5420S-77</strain>
        <plasmid evidence="2">unnamed2</plasmid>
    </source>
</reference>
<evidence type="ECO:0000313" key="2">
    <source>
        <dbReference type="EMBL" id="UOQ68762.1"/>
    </source>
</evidence>
<feature type="transmembrane region" description="Helical" evidence="1">
    <location>
        <begin position="61"/>
        <end position="77"/>
    </location>
</feature>
<keyword evidence="2" id="KW-0614">Plasmid</keyword>
<dbReference type="EMBL" id="CP095063">
    <property type="protein sequence ID" value="UOQ68762.1"/>
    <property type="molecule type" value="Genomic_DNA"/>
</dbReference>
<accession>A0ABY4GD27</accession>
<evidence type="ECO:0000256" key="1">
    <source>
        <dbReference type="SAM" id="Phobius"/>
    </source>
</evidence>
<gene>
    <name evidence="2" type="ORF">MUN86_25090</name>
</gene>
<dbReference type="Proteomes" id="UP000830401">
    <property type="component" value="Plasmid unnamed2"/>
</dbReference>
<proteinExistence type="predicted"/>
<geneLocation type="plasmid" evidence="2 3">
    <name>unnamed2</name>
</geneLocation>
<keyword evidence="1" id="KW-1133">Transmembrane helix</keyword>
<keyword evidence="3" id="KW-1185">Reference proteome</keyword>
<keyword evidence="1" id="KW-0812">Transmembrane</keyword>
<sequence>MQNFISAAIEGIGLYLNAGCIVLLLNASINALKGLSWVEILNQNAAVVGLAPLPNHQPGTVIKYVLLLVLQWPLILFRRFI</sequence>
<evidence type="ECO:0000313" key="3">
    <source>
        <dbReference type="Proteomes" id="UP000830401"/>
    </source>
</evidence>
<feature type="transmembrane region" description="Helical" evidence="1">
    <location>
        <begin position="12"/>
        <end position="32"/>
    </location>
</feature>
<keyword evidence="1" id="KW-0472">Membrane</keyword>